<feature type="region of interest" description="Disordered" evidence="1">
    <location>
        <begin position="243"/>
        <end position="280"/>
    </location>
</feature>
<dbReference type="Pfam" id="PF14111">
    <property type="entry name" value="DUF4283"/>
    <property type="match status" value="1"/>
</dbReference>
<evidence type="ECO:0000259" key="2">
    <source>
        <dbReference type="Pfam" id="PF14111"/>
    </source>
</evidence>
<dbReference type="Pfam" id="PF14392">
    <property type="entry name" value="zf-CCHC_4"/>
    <property type="match status" value="1"/>
</dbReference>
<proteinExistence type="predicted"/>
<evidence type="ECO:0008006" key="6">
    <source>
        <dbReference type="Google" id="ProtNLM"/>
    </source>
</evidence>
<dbReference type="Gene3D" id="3.60.10.10">
    <property type="entry name" value="Endonuclease/exonuclease/phosphatase"/>
    <property type="match status" value="1"/>
</dbReference>
<reference evidence="4" key="1">
    <citation type="submission" date="2019-12" db="EMBL/GenBank/DDBJ databases">
        <authorList>
            <person name="Scholes J."/>
        </authorList>
    </citation>
    <scope>NUCLEOTIDE SEQUENCE</scope>
</reference>
<comment type="caution">
    <text evidence="4">The sequence shown here is derived from an EMBL/GenBank/DDBJ whole genome shotgun (WGS) entry which is preliminary data.</text>
</comment>
<protein>
    <recommendedName>
        <fullName evidence="6">CCHC-type domain-containing protein</fullName>
    </recommendedName>
</protein>
<dbReference type="SUPFAM" id="SSF56219">
    <property type="entry name" value="DNase I-like"/>
    <property type="match status" value="1"/>
</dbReference>
<feature type="domain" description="DUF4283" evidence="2">
    <location>
        <begin position="25"/>
        <end position="106"/>
    </location>
</feature>
<feature type="region of interest" description="Disordered" evidence="1">
    <location>
        <begin position="293"/>
        <end position="322"/>
    </location>
</feature>
<sequence length="798" mass="90763">MGNFSLSEREELLVDIANEDIRVSADECHRSLFGKIIGDRPASWIGIKRSMNQIWRLSQPMEVKELETNYFQFIFQSMEDLRRVSYGTNWTFENQYLILREWRKGLNSKHHCFQELNIWVQVANIPLNWLSTEVGIKIGKVFKGVDNVVITSFGNHGGKFLRLLVTLDLTEPIPRCSKVRLGEDVVTISFKYEKLRNLCHYCGHIGHLEKGCLKKVDDIKSGNLKEGQYGDWLKVPEGQLWTGNYHHNSGSRSPPQSPRNSQQPSSPGQSSQNPETAGQSTPRNQIIIHAADSTPTIKSSVMGSSTGSPIAKHKSPEVSKPISANEEQVKAMELESRPLSTLVAPHSQESDKGKGKLTTWKRTGNKIGRLQRLIDNPSQTNKLLIGFEDRFSLVDPQGQGGGLLLLWEPSVSILHIQSTSFYIAIHFQLANSEPQWGIFVYLSTNKSVRASQWADLEAAKTGWGDLWFVSGDWNDLCSNMEKMGGNPRPYGSFLGFNSFIRNMDMEEIKMLGHQFTWCNNKTTEGLVEERLDRAFGSMDWHQAFPNATVLNKATSSSDHSILLVDAGYQKDRKPKRFHFDKRWVGKEGFLEVVSADWRIPVSGTPFFKLKEKVKNTRTALLIWSSKFHTQNQLIIASLTKKLEDLRAQNIANNWDDWNNTRIDLQKAHHQEELYWNQKVRLNWLKHGDSNSKFFHAYTLQRRRKNAISRLVSSRGEELTSQSAIQSHISDFYSNLFCSEGSWGGDSVLHLIPRSITSDMNTSLMLPVEEEEVKTALFSLPPDKSPGEEGMSAFFYQHL</sequence>
<gene>
    <name evidence="4" type="ORF">SHERM_19963</name>
</gene>
<name>A0A9N7RBC0_STRHE</name>
<dbReference type="Proteomes" id="UP001153555">
    <property type="component" value="Unassembled WGS sequence"/>
</dbReference>
<feature type="non-terminal residue" evidence="4">
    <location>
        <position position="1"/>
    </location>
</feature>
<dbReference type="InterPro" id="IPR036691">
    <property type="entry name" value="Endo/exonu/phosph_ase_sf"/>
</dbReference>
<dbReference type="InterPro" id="IPR025836">
    <property type="entry name" value="Zn_knuckle_CX2CX4HX4C"/>
</dbReference>
<dbReference type="PANTHER" id="PTHR31286:SF178">
    <property type="entry name" value="DUF4283 DOMAIN-CONTAINING PROTEIN"/>
    <property type="match status" value="1"/>
</dbReference>
<evidence type="ECO:0000256" key="1">
    <source>
        <dbReference type="SAM" id="MobiDB-lite"/>
    </source>
</evidence>
<dbReference type="AlphaFoldDB" id="A0A9N7RBC0"/>
<evidence type="ECO:0000259" key="3">
    <source>
        <dbReference type="Pfam" id="PF14392"/>
    </source>
</evidence>
<accession>A0A9N7RBC0</accession>
<feature type="non-terminal residue" evidence="4">
    <location>
        <position position="798"/>
    </location>
</feature>
<keyword evidence="5" id="KW-1185">Reference proteome</keyword>
<feature type="compositionally biased region" description="Low complexity" evidence="1">
    <location>
        <begin position="250"/>
        <end position="274"/>
    </location>
</feature>
<evidence type="ECO:0000313" key="5">
    <source>
        <dbReference type="Proteomes" id="UP001153555"/>
    </source>
</evidence>
<dbReference type="EMBL" id="CACSLK010023397">
    <property type="protein sequence ID" value="CAA0822492.1"/>
    <property type="molecule type" value="Genomic_DNA"/>
</dbReference>
<dbReference type="InterPro" id="IPR040256">
    <property type="entry name" value="At4g02000-like"/>
</dbReference>
<evidence type="ECO:0000313" key="4">
    <source>
        <dbReference type="EMBL" id="CAA0822492.1"/>
    </source>
</evidence>
<organism evidence="4 5">
    <name type="scientific">Striga hermonthica</name>
    <name type="common">Purple witchweed</name>
    <name type="synonym">Buchnera hermonthica</name>
    <dbReference type="NCBI Taxonomy" id="68872"/>
    <lineage>
        <taxon>Eukaryota</taxon>
        <taxon>Viridiplantae</taxon>
        <taxon>Streptophyta</taxon>
        <taxon>Embryophyta</taxon>
        <taxon>Tracheophyta</taxon>
        <taxon>Spermatophyta</taxon>
        <taxon>Magnoliopsida</taxon>
        <taxon>eudicotyledons</taxon>
        <taxon>Gunneridae</taxon>
        <taxon>Pentapetalae</taxon>
        <taxon>asterids</taxon>
        <taxon>lamiids</taxon>
        <taxon>Lamiales</taxon>
        <taxon>Orobanchaceae</taxon>
        <taxon>Buchnereae</taxon>
        <taxon>Striga</taxon>
    </lineage>
</organism>
<dbReference type="PANTHER" id="PTHR31286">
    <property type="entry name" value="GLYCINE-RICH CELL WALL STRUCTURAL PROTEIN 1.8-LIKE"/>
    <property type="match status" value="1"/>
</dbReference>
<dbReference type="OrthoDB" id="1741569at2759"/>
<feature type="compositionally biased region" description="Polar residues" evidence="1">
    <location>
        <begin position="293"/>
        <end position="308"/>
    </location>
</feature>
<feature type="domain" description="Zinc knuckle CX2CX4HX4C" evidence="3">
    <location>
        <begin position="167"/>
        <end position="214"/>
    </location>
</feature>
<dbReference type="InterPro" id="IPR025558">
    <property type="entry name" value="DUF4283"/>
</dbReference>